<dbReference type="EC" id="3.1.26.4" evidence="2"/>
<dbReference type="Gene3D" id="3.10.20.370">
    <property type="match status" value="1"/>
</dbReference>
<dbReference type="GO" id="GO:0006508">
    <property type="term" value="P:proteolysis"/>
    <property type="evidence" value="ECO:0007669"/>
    <property type="project" value="UniProtKB-KW"/>
</dbReference>
<accession>A0A3P9LX80</accession>
<dbReference type="PROSITE" id="PS50994">
    <property type="entry name" value="INTEGRASE"/>
    <property type="match status" value="1"/>
</dbReference>
<dbReference type="GO" id="GO:0003964">
    <property type="term" value="F:RNA-directed DNA polymerase activity"/>
    <property type="evidence" value="ECO:0007669"/>
    <property type="project" value="UniProtKB-KW"/>
</dbReference>
<reference evidence="13 14" key="2">
    <citation type="submission" date="2017-04" db="EMBL/GenBank/DDBJ databases">
        <title>CpG methylation of centromeres and impact of large insertions on vertebrate speciation.</title>
        <authorList>
            <person name="Ichikawa K."/>
            <person name="Yoshimura J."/>
            <person name="Morishita S."/>
        </authorList>
    </citation>
    <scope>NUCLEOTIDE SEQUENCE</scope>
    <source>
        <strain evidence="13 14">HNI</strain>
    </source>
</reference>
<evidence type="ECO:0000259" key="12">
    <source>
        <dbReference type="PROSITE" id="PS50994"/>
    </source>
</evidence>
<dbReference type="Gene3D" id="2.40.70.10">
    <property type="entry name" value="Acid Proteases"/>
    <property type="match status" value="1"/>
</dbReference>
<dbReference type="Pfam" id="PF00078">
    <property type="entry name" value="RVT_1"/>
    <property type="match status" value="1"/>
</dbReference>
<dbReference type="FunFam" id="3.10.10.10:FF:000007">
    <property type="entry name" value="Retrovirus-related Pol polyprotein from transposon 17.6-like Protein"/>
    <property type="match status" value="1"/>
</dbReference>
<evidence type="ECO:0000256" key="1">
    <source>
        <dbReference type="ARBA" id="ARBA00010879"/>
    </source>
</evidence>
<protein>
    <recommendedName>
        <fullName evidence="10">Gypsy retrotransposon integrase-like protein 1</fullName>
        <ecNumber evidence="2">3.1.26.4</ecNumber>
    </recommendedName>
</protein>
<reference evidence="13" key="4">
    <citation type="submission" date="2025-09" db="UniProtKB">
        <authorList>
            <consortium name="Ensembl"/>
        </authorList>
    </citation>
    <scope>IDENTIFICATION</scope>
    <source>
        <strain evidence="13">HNI</strain>
    </source>
</reference>
<dbReference type="InterPro" id="IPR043128">
    <property type="entry name" value="Rev_trsase/Diguanyl_cyclase"/>
</dbReference>
<dbReference type="GO" id="GO:0008233">
    <property type="term" value="F:peptidase activity"/>
    <property type="evidence" value="ECO:0007669"/>
    <property type="project" value="UniProtKB-KW"/>
</dbReference>
<evidence type="ECO:0000256" key="5">
    <source>
        <dbReference type="ARBA" id="ARBA00022695"/>
    </source>
</evidence>
<evidence type="ECO:0000256" key="2">
    <source>
        <dbReference type="ARBA" id="ARBA00012180"/>
    </source>
</evidence>
<dbReference type="InterPro" id="IPR036397">
    <property type="entry name" value="RNaseH_sf"/>
</dbReference>
<reference key="1">
    <citation type="journal article" date="2007" name="Nature">
        <title>The medaka draft genome and insights into vertebrate genome evolution.</title>
        <authorList>
            <person name="Kasahara M."/>
            <person name="Naruse K."/>
            <person name="Sasaki S."/>
            <person name="Nakatani Y."/>
            <person name="Qu W."/>
            <person name="Ahsan B."/>
            <person name="Yamada T."/>
            <person name="Nagayasu Y."/>
            <person name="Doi K."/>
            <person name="Kasai Y."/>
            <person name="Jindo T."/>
            <person name="Kobayashi D."/>
            <person name="Shimada A."/>
            <person name="Toyoda A."/>
            <person name="Kuroki Y."/>
            <person name="Fujiyama A."/>
            <person name="Sasaki T."/>
            <person name="Shimizu A."/>
            <person name="Asakawa S."/>
            <person name="Shimizu N."/>
            <person name="Hashimoto S."/>
            <person name="Yang J."/>
            <person name="Lee Y."/>
            <person name="Matsushima K."/>
            <person name="Sugano S."/>
            <person name="Sakaizumi M."/>
            <person name="Narita T."/>
            <person name="Ohishi K."/>
            <person name="Haga S."/>
            <person name="Ohta F."/>
            <person name="Nomoto H."/>
            <person name="Nogata K."/>
            <person name="Morishita T."/>
            <person name="Endo T."/>
            <person name="Shin-I T."/>
            <person name="Takeda H."/>
            <person name="Morishita S."/>
            <person name="Kohara Y."/>
        </authorList>
    </citation>
    <scope>NUCLEOTIDE SEQUENCE [LARGE SCALE GENOMIC DNA]</scope>
    <source>
        <strain>Hd-rR</strain>
    </source>
</reference>
<dbReference type="Gene3D" id="3.30.70.270">
    <property type="match status" value="2"/>
</dbReference>
<dbReference type="CDD" id="cd01647">
    <property type="entry name" value="RT_LTR"/>
    <property type="match status" value="1"/>
</dbReference>
<proteinExistence type="inferred from homology"/>
<keyword evidence="3" id="KW-0645">Protease</keyword>
<dbReference type="Gene3D" id="3.30.420.10">
    <property type="entry name" value="Ribonuclease H-like superfamily/Ribonuclease H"/>
    <property type="match status" value="1"/>
</dbReference>
<dbReference type="InterPro" id="IPR012337">
    <property type="entry name" value="RNaseH-like_sf"/>
</dbReference>
<dbReference type="Pfam" id="PF17921">
    <property type="entry name" value="Integrase_H2C2"/>
    <property type="match status" value="1"/>
</dbReference>
<dbReference type="GO" id="GO:0004523">
    <property type="term" value="F:RNA-DNA hybrid ribonuclease activity"/>
    <property type="evidence" value="ECO:0007669"/>
    <property type="project" value="UniProtKB-EC"/>
</dbReference>
<feature type="domain" description="Integrase catalytic" evidence="12">
    <location>
        <begin position="1063"/>
        <end position="1221"/>
    </location>
</feature>
<evidence type="ECO:0000256" key="10">
    <source>
        <dbReference type="ARBA" id="ARBA00039658"/>
    </source>
</evidence>
<evidence type="ECO:0000313" key="14">
    <source>
        <dbReference type="Proteomes" id="UP000265180"/>
    </source>
</evidence>
<dbReference type="GO" id="GO:0003676">
    <property type="term" value="F:nucleic acid binding"/>
    <property type="evidence" value="ECO:0007669"/>
    <property type="project" value="InterPro"/>
</dbReference>
<keyword evidence="7" id="KW-0255">Endonuclease</keyword>
<evidence type="ECO:0000256" key="7">
    <source>
        <dbReference type="ARBA" id="ARBA00022759"/>
    </source>
</evidence>
<sequence length="1472" mass="165465">MGHTGNTLRNTVDPYAVYVNCCESLSDKKTVIFVGSQRVDQACELFYTPVSVGNRAVLRGMLDSGSMSCTISEEAESKLQSFGVVLTLKSVPENVVMVGCGGLLTRPKCIYNLDLEVYGFRFEVPTFVVPGQRDELIIGTNVLRPVIQKMKCDPKYWELISSRTSDPGCDEFLQLLSCTSRWSGSEQPDKIGSVKLRQAVTLLPQKEYVVWGKLPSSTPVSPGCTVIVEPSSTRSAPKSILVGRVVTPMWGDHWIPMKVLNPTLKPITLRRNTKIADVFSCVAVEDMTFYQGLCKSVSDFSGVPTVTPDPTFDPVKLLAERGLGDIDVQSCEVSDECKRKLAHLLLTYQDVFSRDKLDCGEAKDFVHRIHLTDDRPFRLPYRRVPPAHYQQLREVLSDIEIKGIISKSVSEYASPLVMVWKKSGDLRICTDFRWLNAKTVKDAHPLPHQADCLAALGGNILFSTMDLTSGFYNIPLHESDRHYTAFTTPLGLYEYNRLPQGLCNSPASFMRMMLSIFGDLNFSKLLCYLDDLLIFAPTEDEALMRLQIVFNRLRANNLKLSQKKCHFLRSSVRFLGHLIDADGVSVDQEKVKVISAFVKNDLMNPDGCTPSQQKIRSFLGMVLFYQHFIPGCSRIAKPLYALTAGQKRKAKGRGKAGTYRTLTPQDWTPACERAFEGLKTALLNCVMLSHPDFDSPFILSTDASMDGLGAVLSQVPPGELKARPVAFASKSLSRSQTKYPAHRLEFLALKWAVCDKFSHWLKGHSFTVWTDNNPLTYILTKPKLDACEQRWVSKLAPYSFDIKYIPGKQNVVADALSRTPFVTPLAQRILAEPYSELLEQVCEMNGDVVQDSFHLTCQTQLLDSLSVANNADMSMSQEDISSVLTSLIDWDSASRQRATYLANHLTTLEKPDLNISTVFDLADLRSRQEQDPVVSRVSFYVERKQRPSRRERCNESRQTLKLLKQWEKLAFLNGILYRVTKDAITKKKRFQFVVPGSLIAAVLRGVHDDAGHQGQPRTLSLARQRFFWHDMEKDVRGHVRNCHRCVLSKTPEPSVRAPLESIKTSAPLELVCIDFWSAEDHNNKSLDVLVITDHFTKLAHAFACQNQTAKCVAKKLWHCFFCIYGFPERIHSDQGANFESDLMTELLQLSGVSKSRTSPYHPMGNGTTERFNRTLGSMLRSLPPRSKQKWPQMIQTLTFVYNCTSHETTGFAPFYLMFGRVPRLPVDHMFKSVLKDDNICDYNVYVKTLVDDLRSAMLHAQRNIAKEQKHQSDQYNKRVKGLPLSPGDRVLVANKNARGRRKLPDRWEPIIYTVVASKPAIHIYRIRDAHGNERVVHRNLLLDINFLPLMVDVDNNASCSVSETANTAQEGAALSVVDAEAGTVKSSLAKSLTWPSESADDRTSEWVRQFPTSVPDNVTSPGAQSCDDSVHPISCPSEPHIVEQPTTRFGRVIKPVCRLIDSMAQIEILSDV</sequence>
<dbReference type="InterPro" id="IPR000477">
    <property type="entry name" value="RT_dom"/>
</dbReference>
<dbReference type="Gene3D" id="3.10.10.10">
    <property type="entry name" value="HIV Type 1 Reverse Transcriptase, subunit A, domain 1"/>
    <property type="match status" value="1"/>
</dbReference>
<dbReference type="CDD" id="cd09274">
    <property type="entry name" value="RNase_HI_RT_Ty3"/>
    <property type="match status" value="1"/>
</dbReference>
<comment type="similarity">
    <text evidence="1">Belongs to the beta type-B retroviral polymerase family. HERV class-II K(HML-2) pol subfamily.</text>
</comment>
<dbReference type="InterPro" id="IPR021109">
    <property type="entry name" value="Peptidase_aspartic_dom_sf"/>
</dbReference>
<keyword evidence="4" id="KW-0808">Transferase</keyword>
<dbReference type="FunFam" id="3.10.20.370:FF:000001">
    <property type="entry name" value="Retrovirus-related Pol polyprotein from transposon 17.6-like protein"/>
    <property type="match status" value="1"/>
</dbReference>
<dbReference type="PANTHER" id="PTHR37984">
    <property type="entry name" value="PROTEIN CBG26694"/>
    <property type="match status" value="1"/>
</dbReference>
<evidence type="ECO:0000256" key="9">
    <source>
        <dbReference type="ARBA" id="ARBA00022918"/>
    </source>
</evidence>
<dbReference type="InterPro" id="IPR043502">
    <property type="entry name" value="DNA/RNA_pol_sf"/>
</dbReference>
<dbReference type="FunFam" id="1.10.340.70:FF:000001">
    <property type="entry name" value="Retrovirus-related Pol polyprotein from transposon gypsy-like Protein"/>
    <property type="match status" value="1"/>
</dbReference>
<organism evidence="13 14">
    <name type="scientific">Oryzias latipes</name>
    <name type="common">Japanese rice fish</name>
    <name type="synonym">Japanese killifish</name>
    <dbReference type="NCBI Taxonomy" id="8090"/>
    <lineage>
        <taxon>Eukaryota</taxon>
        <taxon>Metazoa</taxon>
        <taxon>Chordata</taxon>
        <taxon>Craniata</taxon>
        <taxon>Vertebrata</taxon>
        <taxon>Euteleostomi</taxon>
        <taxon>Actinopterygii</taxon>
        <taxon>Neopterygii</taxon>
        <taxon>Teleostei</taxon>
        <taxon>Neoteleostei</taxon>
        <taxon>Acanthomorphata</taxon>
        <taxon>Ovalentaria</taxon>
        <taxon>Atherinomorphae</taxon>
        <taxon>Beloniformes</taxon>
        <taxon>Adrianichthyidae</taxon>
        <taxon>Oryziinae</taxon>
        <taxon>Oryzias</taxon>
    </lineage>
</organism>
<dbReference type="Gene3D" id="1.10.340.70">
    <property type="match status" value="1"/>
</dbReference>
<keyword evidence="5" id="KW-0548">Nucleotidyltransferase</keyword>
<evidence type="ECO:0000256" key="3">
    <source>
        <dbReference type="ARBA" id="ARBA00022670"/>
    </source>
</evidence>
<dbReference type="GO" id="GO:0015074">
    <property type="term" value="P:DNA integration"/>
    <property type="evidence" value="ECO:0007669"/>
    <property type="project" value="InterPro"/>
</dbReference>
<dbReference type="SUPFAM" id="SSF56672">
    <property type="entry name" value="DNA/RNA polymerases"/>
    <property type="match status" value="1"/>
</dbReference>
<keyword evidence="9" id="KW-0695">RNA-directed DNA polymerase</keyword>
<dbReference type="PROSITE" id="PS50878">
    <property type="entry name" value="RT_POL"/>
    <property type="match status" value="1"/>
</dbReference>
<feature type="domain" description="Reverse transcriptase" evidence="11">
    <location>
        <begin position="400"/>
        <end position="579"/>
    </location>
</feature>
<evidence type="ECO:0000256" key="8">
    <source>
        <dbReference type="ARBA" id="ARBA00022801"/>
    </source>
</evidence>
<dbReference type="Ensembl" id="ENSORLT00020004667.1">
    <property type="protein sequence ID" value="ENSORLP00020025348.1"/>
    <property type="gene ID" value="ENSORLG00020007237.1"/>
</dbReference>
<dbReference type="InterPro" id="IPR041588">
    <property type="entry name" value="Integrase_H2C2"/>
</dbReference>
<evidence type="ECO:0000256" key="6">
    <source>
        <dbReference type="ARBA" id="ARBA00022722"/>
    </source>
</evidence>
<keyword evidence="6" id="KW-0540">Nuclease</keyword>
<reference evidence="13" key="3">
    <citation type="submission" date="2025-08" db="UniProtKB">
        <authorList>
            <consortium name="Ensembl"/>
        </authorList>
    </citation>
    <scope>IDENTIFICATION</scope>
    <source>
        <strain evidence="13">HNI</strain>
    </source>
</reference>
<dbReference type="Pfam" id="PF00665">
    <property type="entry name" value="rve"/>
    <property type="match status" value="1"/>
</dbReference>
<dbReference type="SUPFAM" id="SSF53098">
    <property type="entry name" value="Ribonuclease H-like"/>
    <property type="match status" value="1"/>
</dbReference>
<evidence type="ECO:0000259" key="11">
    <source>
        <dbReference type="PROSITE" id="PS50878"/>
    </source>
</evidence>
<keyword evidence="8" id="KW-0378">Hydrolase</keyword>
<dbReference type="InterPro" id="IPR001584">
    <property type="entry name" value="Integrase_cat-core"/>
</dbReference>
<evidence type="ECO:0000313" key="13">
    <source>
        <dbReference type="Ensembl" id="ENSORLP00020025348.1"/>
    </source>
</evidence>
<dbReference type="Proteomes" id="UP000265180">
    <property type="component" value="Chromosome 6"/>
</dbReference>
<dbReference type="FunFam" id="3.30.420.10:FF:000032">
    <property type="entry name" value="Retrovirus-related Pol polyprotein from transposon 297-like Protein"/>
    <property type="match status" value="1"/>
</dbReference>
<evidence type="ECO:0000256" key="4">
    <source>
        <dbReference type="ARBA" id="ARBA00022679"/>
    </source>
</evidence>
<dbReference type="PANTHER" id="PTHR37984:SF15">
    <property type="entry name" value="INTEGRASE CATALYTIC DOMAIN-CONTAINING PROTEIN"/>
    <property type="match status" value="1"/>
</dbReference>
<name>A0A3P9LX80_ORYLA</name>
<dbReference type="Pfam" id="PF17919">
    <property type="entry name" value="RT_RNaseH_2"/>
    <property type="match status" value="1"/>
</dbReference>
<dbReference type="InterPro" id="IPR050951">
    <property type="entry name" value="Retrovirus_Pol_polyprotein"/>
</dbReference>
<dbReference type="InterPro" id="IPR041577">
    <property type="entry name" value="RT_RNaseH_2"/>
</dbReference>